<protein>
    <recommendedName>
        <fullName evidence="2">SAC domain-containing protein</fullName>
    </recommendedName>
</protein>
<reference evidence="3 4" key="1">
    <citation type="journal article" date="2007" name="Science">
        <title>The Chlamydomonas genome reveals the evolution of key animal and plant functions.</title>
        <authorList>
            <person name="Merchant S.S."/>
            <person name="Prochnik S.E."/>
            <person name="Vallon O."/>
            <person name="Harris E.H."/>
            <person name="Karpowicz S.J."/>
            <person name="Witman G.B."/>
            <person name="Terry A."/>
            <person name="Salamov A."/>
            <person name="Fritz-Laylin L.K."/>
            <person name="Marechal-Drouard L."/>
            <person name="Marshall W.F."/>
            <person name="Qu L.H."/>
            <person name="Nelson D.R."/>
            <person name="Sanderfoot A.A."/>
            <person name="Spalding M.H."/>
            <person name="Kapitonov V.V."/>
            <person name="Ren Q."/>
            <person name="Ferris P."/>
            <person name="Lindquist E."/>
            <person name="Shapiro H."/>
            <person name="Lucas S.M."/>
            <person name="Grimwood J."/>
            <person name="Schmutz J."/>
            <person name="Cardol P."/>
            <person name="Cerutti H."/>
            <person name="Chanfreau G."/>
            <person name="Chen C.L."/>
            <person name="Cognat V."/>
            <person name="Croft M.T."/>
            <person name="Dent R."/>
            <person name="Dutcher S."/>
            <person name="Fernandez E."/>
            <person name="Fukuzawa H."/>
            <person name="Gonzalez-Ballester D."/>
            <person name="Gonzalez-Halphen D."/>
            <person name="Hallmann A."/>
            <person name="Hanikenne M."/>
            <person name="Hippler M."/>
            <person name="Inwood W."/>
            <person name="Jabbari K."/>
            <person name="Kalanon M."/>
            <person name="Kuras R."/>
            <person name="Lefebvre P.A."/>
            <person name="Lemaire S.D."/>
            <person name="Lobanov A.V."/>
            <person name="Lohr M."/>
            <person name="Manuell A."/>
            <person name="Meier I."/>
            <person name="Mets L."/>
            <person name="Mittag M."/>
            <person name="Mittelmeier T."/>
            <person name="Moroney J.V."/>
            <person name="Moseley J."/>
            <person name="Napoli C."/>
            <person name="Nedelcu A.M."/>
            <person name="Niyogi K."/>
            <person name="Novoselov S.V."/>
            <person name="Paulsen I.T."/>
            <person name="Pazour G."/>
            <person name="Purton S."/>
            <person name="Ral J.P."/>
            <person name="Riano-Pachon D.M."/>
            <person name="Riekhof W."/>
            <person name="Rymarquis L."/>
            <person name="Schroda M."/>
            <person name="Stern D."/>
            <person name="Umen J."/>
            <person name="Willows R."/>
            <person name="Wilson N."/>
            <person name="Zimmer S.L."/>
            <person name="Allmer J."/>
            <person name="Balk J."/>
            <person name="Bisova K."/>
            <person name="Chen C.J."/>
            <person name="Elias M."/>
            <person name="Gendler K."/>
            <person name="Hauser C."/>
            <person name="Lamb M.R."/>
            <person name="Ledford H."/>
            <person name="Long J.C."/>
            <person name="Minagawa J."/>
            <person name="Page M.D."/>
            <person name="Pan J."/>
            <person name="Pootakham W."/>
            <person name="Roje S."/>
            <person name="Rose A."/>
            <person name="Stahlberg E."/>
            <person name="Terauchi A.M."/>
            <person name="Yang P."/>
            <person name="Ball S."/>
            <person name="Bowler C."/>
            <person name="Dieckmann C.L."/>
            <person name="Gladyshev V.N."/>
            <person name="Green P."/>
            <person name="Jorgensen R."/>
            <person name="Mayfield S."/>
            <person name="Mueller-Roeber B."/>
            <person name="Rajamani S."/>
            <person name="Sayre R.T."/>
            <person name="Brokstein P."/>
            <person name="Dubchak I."/>
            <person name="Goodstein D."/>
            <person name="Hornick L."/>
            <person name="Huang Y.W."/>
            <person name="Jhaveri J."/>
            <person name="Luo Y."/>
            <person name="Martinez D."/>
            <person name="Ngau W.C."/>
            <person name="Otillar B."/>
            <person name="Poliakov A."/>
            <person name="Porter A."/>
            <person name="Szajkowski L."/>
            <person name="Werner G."/>
            <person name="Zhou K."/>
            <person name="Grigoriev I.V."/>
            <person name="Rokhsar D.S."/>
            <person name="Grossman A.R."/>
        </authorList>
    </citation>
    <scope>NUCLEOTIDE SEQUENCE [LARGE SCALE GENOMIC DNA]</scope>
    <source>
        <strain evidence="4">CC-503</strain>
    </source>
</reference>
<dbReference type="PANTHER" id="PTHR45662">
    <property type="entry name" value="PHOSPHATIDYLINOSITIDE PHOSPHATASE SAC1"/>
    <property type="match status" value="1"/>
</dbReference>
<dbReference type="InParanoid" id="A0A2K3DDN4"/>
<name>A0A2K3DDN4_CHLRE</name>
<dbReference type="Proteomes" id="UP000006906">
    <property type="component" value="Chromosome 9"/>
</dbReference>
<dbReference type="Pfam" id="PF02383">
    <property type="entry name" value="Syja_N"/>
    <property type="match status" value="1"/>
</dbReference>
<evidence type="ECO:0000259" key="2">
    <source>
        <dbReference type="PROSITE" id="PS50275"/>
    </source>
</evidence>
<dbReference type="AlphaFoldDB" id="A0A2K3DDN4"/>
<keyword evidence="4" id="KW-1185">Reference proteome</keyword>
<dbReference type="OMA" id="ITKAQPV"/>
<dbReference type="OrthoDB" id="405996at2759"/>
<feature type="transmembrane region" description="Helical" evidence="1">
    <location>
        <begin position="584"/>
        <end position="606"/>
    </location>
</feature>
<dbReference type="KEGG" id="cre:CHLRE_09g388750v5"/>
<dbReference type="STRING" id="3055.A0A2K3DDN4"/>
<keyword evidence="1" id="KW-0812">Transmembrane</keyword>
<evidence type="ECO:0000313" key="4">
    <source>
        <dbReference type="Proteomes" id="UP000006906"/>
    </source>
</evidence>
<dbReference type="Gramene" id="PNW78641">
    <property type="protein sequence ID" value="PNW78641"/>
    <property type="gene ID" value="CHLRE_09g388750v5"/>
</dbReference>
<evidence type="ECO:0000313" key="3">
    <source>
        <dbReference type="EMBL" id="PNW78641.1"/>
    </source>
</evidence>
<dbReference type="GO" id="GO:0005783">
    <property type="term" value="C:endoplasmic reticulum"/>
    <property type="evidence" value="ECO:0000318"/>
    <property type="project" value="GO_Central"/>
</dbReference>
<sequence>MARFPYTTLRIFQQGAQAVVQPVPEGNASSVETLVVDLANGKSTVTPSQSVMRGTPTIECLGLLGISKLTTGAAALVAITEARQVAALGPNSSAVYELVRAQVLTEPGADKNSANRQLLSLLKDAVDPARSGRGIYFSHFYDLTQSSQRIADRDADPVAAAAPLASPQRADARFWYNRTLAASLLDAGAHRFTPPVMLGFLRQLPGLHFAGGKSATLTLIARRGVDRAGTRQWRRGCDSKGNVANFVETEEVVTTPAGDLASYVQVRGSIPLLWTQLPNIKYKPTTVIAAPGQSVAVFDAHMASLKAAYGDVVAINLINHKGTEGKLQVAFQAEAERYTRTPGAGLHYIAFDFHHECSKGRYDRIELLMQKIAPDVNRQAFFLRRAGGEIVKRQAGAVRTNCIDCLDRTNVMQGVLGRKALEAMLSALGLMPSTPGAHSLPATFPAVEKEFKILWADHGDGVSTQYAGTGAMKSGFTRTGKRTFGGVIDDGVKAVTRYYLNNFQDGRKQDAIDLVSGAYQVVPGSKLPLRPQPSPLIPIILALAMVAFGAHQAGQYMSGGLAPVAVGVADAAASGAEAVTQSQLAVVLVRAVLPLVLGLGLLAFVVQNGKHLVNKPLLCPHLAVTVQAAKTSSGKGGKQQ</sequence>
<dbReference type="EMBL" id="CM008970">
    <property type="protein sequence ID" value="PNW78641.1"/>
    <property type="molecule type" value="Genomic_DNA"/>
</dbReference>
<dbReference type="InterPro" id="IPR002013">
    <property type="entry name" value="SAC_dom"/>
</dbReference>
<accession>A0A2K3DDN4</accession>
<evidence type="ECO:0000256" key="1">
    <source>
        <dbReference type="SAM" id="Phobius"/>
    </source>
</evidence>
<dbReference type="PaxDb" id="3055-EDP02429"/>
<dbReference type="SMR" id="A0A2K3DDN4"/>
<feature type="domain" description="SAC" evidence="2">
    <location>
        <begin position="126"/>
        <end position="468"/>
    </location>
</feature>
<dbReference type="PROSITE" id="PS50275">
    <property type="entry name" value="SAC"/>
    <property type="match status" value="1"/>
</dbReference>
<keyword evidence="1" id="KW-0472">Membrane</keyword>
<dbReference type="GO" id="GO:0043812">
    <property type="term" value="F:phosphatidylinositol-4-phosphate phosphatase activity"/>
    <property type="evidence" value="ECO:0000318"/>
    <property type="project" value="GO_Central"/>
</dbReference>
<dbReference type="RefSeq" id="XP_042921033.1">
    <property type="nucleotide sequence ID" value="XM_043065483.1"/>
</dbReference>
<proteinExistence type="predicted"/>
<dbReference type="ExpressionAtlas" id="A0A2K3DDN4">
    <property type="expression patterns" value="baseline and differential"/>
</dbReference>
<keyword evidence="1" id="KW-1133">Transmembrane helix</keyword>
<dbReference type="GeneID" id="5720035"/>
<dbReference type="GO" id="GO:0046856">
    <property type="term" value="P:phosphatidylinositol dephosphorylation"/>
    <property type="evidence" value="ECO:0000318"/>
    <property type="project" value="GO_Central"/>
</dbReference>
<dbReference type="PANTHER" id="PTHR45662:SF2">
    <property type="entry name" value="PHOSPHATIDYLINOSITOL-3-PHOSPHATASE SAC1"/>
    <property type="match status" value="1"/>
</dbReference>
<gene>
    <name evidence="3" type="ORF">CHLRE_09g388750v5</name>
</gene>
<organism evidence="3 4">
    <name type="scientific">Chlamydomonas reinhardtii</name>
    <name type="common">Chlamydomonas smithii</name>
    <dbReference type="NCBI Taxonomy" id="3055"/>
    <lineage>
        <taxon>Eukaryota</taxon>
        <taxon>Viridiplantae</taxon>
        <taxon>Chlorophyta</taxon>
        <taxon>core chlorophytes</taxon>
        <taxon>Chlorophyceae</taxon>
        <taxon>CS clade</taxon>
        <taxon>Chlamydomonadales</taxon>
        <taxon>Chlamydomonadaceae</taxon>
        <taxon>Chlamydomonas</taxon>
    </lineage>
</organism>
<dbReference type="FunCoup" id="A0A2K3DDN4">
    <property type="interactions" value="2533"/>
</dbReference>